<gene>
    <name evidence="1" type="ORF">CSC2_26760</name>
</gene>
<accession>A0ABQ1EBH6</accession>
<sequence length="50" mass="6007">MFLDHERAITEEDLTDEELEEKSLVEWLEDNFYYVSSSFDELINSVHPLE</sequence>
<comment type="caution">
    <text evidence="1">The sequence shown here is derived from an EMBL/GenBank/DDBJ whole genome shotgun (WGS) entry which is preliminary data.</text>
</comment>
<dbReference type="EMBL" id="BMBA01000002">
    <property type="protein sequence ID" value="GFZ32150.1"/>
    <property type="molecule type" value="Genomic_DNA"/>
</dbReference>
<evidence type="ECO:0000313" key="2">
    <source>
        <dbReference type="Proteomes" id="UP000663802"/>
    </source>
</evidence>
<organism evidence="1 2">
    <name type="scientific">Clostridium zeae</name>
    <dbReference type="NCBI Taxonomy" id="2759022"/>
    <lineage>
        <taxon>Bacteria</taxon>
        <taxon>Bacillati</taxon>
        <taxon>Bacillota</taxon>
        <taxon>Clostridia</taxon>
        <taxon>Eubacteriales</taxon>
        <taxon>Clostridiaceae</taxon>
        <taxon>Clostridium</taxon>
    </lineage>
</organism>
<keyword evidence="2" id="KW-1185">Reference proteome</keyword>
<reference evidence="1 2" key="1">
    <citation type="journal article" date="2021" name="Int. J. Syst. Evol. Microbiol.">
        <title>Clostridium zeae sp. nov., isolated from corn silage.</title>
        <authorList>
            <person name="Kobayashi H."/>
            <person name="Tanizawa Y."/>
            <person name="Yagura M."/>
            <person name="Sakamoto M."/>
            <person name="Ohkuma M."/>
            <person name="Tohno M."/>
        </authorList>
    </citation>
    <scope>NUCLEOTIDE SEQUENCE [LARGE SCALE GENOMIC DNA]</scope>
    <source>
        <strain evidence="1 2">CSC2</strain>
    </source>
</reference>
<name>A0ABQ1EBH6_9CLOT</name>
<proteinExistence type="predicted"/>
<protein>
    <submittedName>
        <fullName evidence="1">Uncharacterized protein</fullName>
    </submittedName>
</protein>
<evidence type="ECO:0000313" key="1">
    <source>
        <dbReference type="EMBL" id="GFZ32150.1"/>
    </source>
</evidence>
<dbReference type="Proteomes" id="UP000663802">
    <property type="component" value="Unassembled WGS sequence"/>
</dbReference>